<feature type="compositionally biased region" description="Polar residues" evidence="1">
    <location>
        <begin position="135"/>
        <end position="148"/>
    </location>
</feature>
<reference evidence="2" key="1">
    <citation type="submission" date="2020-07" db="EMBL/GenBank/DDBJ databases">
        <title>Multicomponent nature underlies the extraordinary mechanical properties of spider dragline silk.</title>
        <authorList>
            <person name="Kono N."/>
            <person name="Nakamura H."/>
            <person name="Mori M."/>
            <person name="Yoshida Y."/>
            <person name="Ohtoshi R."/>
            <person name="Malay A.D."/>
            <person name="Moran D.A.P."/>
            <person name="Tomita M."/>
            <person name="Numata K."/>
            <person name="Arakawa K."/>
        </authorList>
    </citation>
    <scope>NUCLEOTIDE SEQUENCE</scope>
</reference>
<sequence>MSMLLKEGPRGIANGQRGECHPQFRQGHQQGRGPVEKKSTKDRASPQSPVPVRHEHMRQSGNDQFGPDKSNWGGQVPMSCVTNVSAREDKRSPESSLPVHHKELLQLRKDLSDPDKSSLRGQVRMICAAGVSSVEGKNNSGGANSCPTSDAARKQPTKESILS</sequence>
<dbReference type="AlphaFoldDB" id="A0A8X6H6V4"/>
<evidence type="ECO:0000256" key="1">
    <source>
        <dbReference type="SAM" id="MobiDB-lite"/>
    </source>
</evidence>
<accession>A0A8X6H6V4</accession>
<protein>
    <submittedName>
        <fullName evidence="2">Uncharacterized protein</fullName>
    </submittedName>
</protein>
<comment type="caution">
    <text evidence="2">The sequence shown here is derived from an EMBL/GenBank/DDBJ whole genome shotgun (WGS) entry which is preliminary data.</text>
</comment>
<gene>
    <name evidence="2" type="ORF">TNCT_515101</name>
</gene>
<evidence type="ECO:0000313" key="2">
    <source>
        <dbReference type="EMBL" id="GFR16280.1"/>
    </source>
</evidence>
<dbReference type="Proteomes" id="UP000887116">
    <property type="component" value="Unassembled WGS sequence"/>
</dbReference>
<feature type="region of interest" description="Disordered" evidence="1">
    <location>
        <begin position="1"/>
        <end position="101"/>
    </location>
</feature>
<dbReference type="OrthoDB" id="10561223at2759"/>
<dbReference type="EMBL" id="BMAO01037234">
    <property type="protein sequence ID" value="GFR16280.1"/>
    <property type="molecule type" value="Genomic_DNA"/>
</dbReference>
<proteinExistence type="predicted"/>
<feature type="compositionally biased region" description="Basic and acidic residues" evidence="1">
    <location>
        <begin position="34"/>
        <end position="44"/>
    </location>
</feature>
<evidence type="ECO:0000313" key="3">
    <source>
        <dbReference type="Proteomes" id="UP000887116"/>
    </source>
</evidence>
<feature type="region of interest" description="Disordered" evidence="1">
    <location>
        <begin position="132"/>
        <end position="163"/>
    </location>
</feature>
<organism evidence="2 3">
    <name type="scientific">Trichonephila clavata</name>
    <name type="common">Joro spider</name>
    <name type="synonym">Nephila clavata</name>
    <dbReference type="NCBI Taxonomy" id="2740835"/>
    <lineage>
        <taxon>Eukaryota</taxon>
        <taxon>Metazoa</taxon>
        <taxon>Ecdysozoa</taxon>
        <taxon>Arthropoda</taxon>
        <taxon>Chelicerata</taxon>
        <taxon>Arachnida</taxon>
        <taxon>Araneae</taxon>
        <taxon>Araneomorphae</taxon>
        <taxon>Entelegynae</taxon>
        <taxon>Araneoidea</taxon>
        <taxon>Nephilidae</taxon>
        <taxon>Trichonephila</taxon>
    </lineage>
</organism>
<name>A0A8X6H6V4_TRICU</name>
<keyword evidence="3" id="KW-1185">Reference proteome</keyword>